<name>A0A0S2MUR6_9CAUD</name>
<dbReference type="EMBL" id="KT995480">
    <property type="protein sequence ID" value="ALO79623.1"/>
    <property type="molecule type" value="Genomic_DNA"/>
</dbReference>
<organism evidence="1 2">
    <name type="scientific">Bacillus phage BM15</name>
    <dbReference type="NCBI Taxonomy" id="1755680"/>
    <lineage>
        <taxon>Viruses</taxon>
        <taxon>Duplodnaviria</taxon>
        <taxon>Heunggongvirae</taxon>
        <taxon>Uroviricota</taxon>
        <taxon>Caudoviricetes</taxon>
        <taxon>Herelleviridae</taxon>
        <taxon>Bastillevirinae</taxon>
        <taxon>Caeruleovirus</taxon>
        <taxon>Caeruleovirus BM15</taxon>
    </lineage>
</organism>
<accession>A0A0S2MUR6</accession>
<evidence type="ECO:0000313" key="2">
    <source>
        <dbReference type="Proteomes" id="UP000225963"/>
    </source>
</evidence>
<keyword evidence="2" id="KW-1185">Reference proteome</keyword>
<sequence length="22" mass="2561">MKLLIGVAVLLLALWIMEDYKK</sequence>
<reference evidence="2" key="1">
    <citation type="submission" date="2015-11" db="EMBL/GenBank/DDBJ databases">
        <authorList>
            <person name="Sharaf A."/>
            <person name="Marie M.E."/>
            <person name="Esson H."/>
            <person name="El-Afifi I.S."/>
            <person name="Hammad M.A."/>
        </authorList>
    </citation>
    <scope>NUCLEOTIDE SEQUENCE [LARGE SCALE GENOMIC DNA]</scope>
</reference>
<evidence type="ECO:0000313" key="1">
    <source>
        <dbReference type="EMBL" id="ALO79623.1"/>
    </source>
</evidence>
<proteinExistence type="predicted"/>
<gene>
    <name evidence="1" type="ORF">BM10_219</name>
</gene>
<dbReference type="Proteomes" id="UP000225963">
    <property type="component" value="Segment"/>
</dbReference>
<protein>
    <submittedName>
        <fullName evidence="1">Uncharacterized protein</fullName>
    </submittedName>
</protein>